<evidence type="ECO:0000313" key="13">
    <source>
        <dbReference type="Proteomes" id="UP001231189"/>
    </source>
</evidence>
<evidence type="ECO:0000256" key="5">
    <source>
        <dbReference type="ARBA" id="ARBA00022531"/>
    </source>
</evidence>
<keyword evidence="8" id="KW-0479">Metal-binding</keyword>
<dbReference type="PANTHER" id="PTHR35703">
    <property type="entry name" value="HEME OXYGENASE 1, CHLOROPLASTIC-RELATED"/>
    <property type="match status" value="1"/>
</dbReference>
<dbReference type="GO" id="GO:0046872">
    <property type="term" value="F:metal ion binding"/>
    <property type="evidence" value="ECO:0007669"/>
    <property type="project" value="UniProtKB-KW"/>
</dbReference>
<dbReference type="EMBL" id="JAUUTY010000007">
    <property type="protein sequence ID" value="KAK1611277.1"/>
    <property type="molecule type" value="Genomic_DNA"/>
</dbReference>
<proteinExistence type="inferred from homology"/>
<evidence type="ECO:0000256" key="10">
    <source>
        <dbReference type="ARBA" id="ARBA00023002"/>
    </source>
</evidence>
<evidence type="ECO:0000256" key="1">
    <source>
        <dbReference type="ARBA" id="ARBA00004229"/>
    </source>
</evidence>
<dbReference type="GO" id="GO:0009507">
    <property type="term" value="C:chloroplast"/>
    <property type="evidence" value="ECO:0007669"/>
    <property type="project" value="UniProtKB-SubCell"/>
</dbReference>
<reference evidence="12" key="1">
    <citation type="submission" date="2023-07" db="EMBL/GenBank/DDBJ databases">
        <title>A chromosome-level genome assembly of Lolium multiflorum.</title>
        <authorList>
            <person name="Chen Y."/>
            <person name="Copetti D."/>
            <person name="Kolliker R."/>
            <person name="Studer B."/>
        </authorList>
    </citation>
    <scope>NUCLEOTIDE SEQUENCE</scope>
    <source>
        <strain evidence="12">02402/16</strain>
        <tissue evidence="12">Leaf</tissue>
    </source>
</reference>
<dbReference type="InterPro" id="IPR016053">
    <property type="entry name" value="Haem_Oase-like"/>
</dbReference>
<dbReference type="PANTHER" id="PTHR35703:SF2">
    <property type="entry name" value="HEME OXYGENASE 1, CHLOROPLASTIC-RELATED"/>
    <property type="match status" value="1"/>
</dbReference>
<comment type="subcellular location">
    <subcellularLocation>
        <location evidence="1">Plastid</location>
        <location evidence="1">Chloroplast</location>
    </subcellularLocation>
</comment>
<evidence type="ECO:0000256" key="3">
    <source>
        <dbReference type="ARBA" id="ARBA00012360"/>
    </source>
</evidence>
<keyword evidence="10" id="KW-0560">Oxidoreductase</keyword>
<dbReference type="GO" id="GO:0010024">
    <property type="term" value="P:phytochromobilin biosynthetic process"/>
    <property type="evidence" value="ECO:0007669"/>
    <property type="project" value="TreeGrafter"/>
</dbReference>
<dbReference type="Pfam" id="PF01126">
    <property type="entry name" value="Heme_oxygenase"/>
    <property type="match status" value="1"/>
</dbReference>
<keyword evidence="6" id="KW-0349">Heme</keyword>
<dbReference type="InterPro" id="IPR016084">
    <property type="entry name" value="Haem_Oase-like_multi-hlx"/>
</dbReference>
<dbReference type="Gene3D" id="1.20.910.10">
    <property type="entry name" value="Heme oxygenase-like"/>
    <property type="match status" value="1"/>
</dbReference>
<evidence type="ECO:0000256" key="9">
    <source>
        <dbReference type="ARBA" id="ARBA00022946"/>
    </source>
</evidence>
<keyword evidence="9" id="KW-0809">Transit peptide</keyword>
<dbReference type="GO" id="GO:0006788">
    <property type="term" value="P:heme oxidation"/>
    <property type="evidence" value="ECO:0007669"/>
    <property type="project" value="InterPro"/>
</dbReference>
<gene>
    <name evidence="12" type="ORF">QYE76_034950</name>
</gene>
<evidence type="ECO:0000256" key="11">
    <source>
        <dbReference type="ARBA" id="ARBA00023004"/>
    </source>
</evidence>
<evidence type="ECO:0000256" key="4">
    <source>
        <dbReference type="ARBA" id="ARBA00022528"/>
    </source>
</evidence>
<evidence type="ECO:0000313" key="12">
    <source>
        <dbReference type="EMBL" id="KAK1611277.1"/>
    </source>
</evidence>
<dbReference type="InterPro" id="IPR002051">
    <property type="entry name" value="Haem_Oase"/>
</dbReference>
<keyword evidence="4" id="KW-0150">Chloroplast</keyword>
<dbReference type="CDD" id="cd19165">
    <property type="entry name" value="HemeO"/>
    <property type="match status" value="1"/>
</dbReference>
<keyword evidence="7" id="KW-0934">Plastid</keyword>
<protein>
    <recommendedName>
        <fullName evidence="3">heme oxygenase (biliverdin-producing)</fullName>
        <ecNumber evidence="3">1.14.14.18</ecNumber>
    </recommendedName>
</protein>
<sequence>MASAAATSLPTLASPAPRVSFSVSAAGKNSNGLPMSAGARRVPGISVIHSQRGRMVAAAAAATKMPPSARGGDGEKTFVEEMKDIAMSLHTEDQARTVNLRNATVEGYLRFLVDSKLVFETLENIVNRAVVPFPWYAEFQNTGLERSEALKNDLKWFREQGHTIPEPSAPGTKHAAYLKELSEKDSQAFLCHFYSVYFAQSAGGRMIGAKIDEKILNKKELEFYKWEGSLSQLLQDVRAKLNQVASTWSQEEKKHCLEEVEMAFTYSMDRLRHIFT</sequence>
<accession>A0AAD8R010</accession>
<dbReference type="GO" id="GO:0015979">
    <property type="term" value="P:photosynthesis"/>
    <property type="evidence" value="ECO:0007669"/>
    <property type="project" value="UniProtKB-KW"/>
</dbReference>
<organism evidence="12 13">
    <name type="scientific">Lolium multiflorum</name>
    <name type="common">Italian ryegrass</name>
    <name type="synonym">Lolium perenne subsp. multiflorum</name>
    <dbReference type="NCBI Taxonomy" id="4521"/>
    <lineage>
        <taxon>Eukaryota</taxon>
        <taxon>Viridiplantae</taxon>
        <taxon>Streptophyta</taxon>
        <taxon>Embryophyta</taxon>
        <taxon>Tracheophyta</taxon>
        <taxon>Spermatophyta</taxon>
        <taxon>Magnoliopsida</taxon>
        <taxon>Liliopsida</taxon>
        <taxon>Poales</taxon>
        <taxon>Poaceae</taxon>
        <taxon>BOP clade</taxon>
        <taxon>Pooideae</taxon>
        <taxon>Poodae</taxon>
        <taxon>Poeae</taxon>
        <taxon>Poeae Chloroplast Group 2 (Poeae type)</taxon>
        <taxon>Loliodinae</taxon>
        <taxon>Loliinae</taxon>
        <taxon>Lolium</taxon>
    </lineage>
</organism>
<evidence type="ECO:0000256" key="8">
    <source>
        <dbReference type="ARBA" id="ARBA00022723"/>
    </source>
</evidence>
<keyword evidence="11" id="KW-0408">Iron</keyword>
<dbReference type="EC" id="1.14.14.18" evidence="3"/>
<dbReference type="FunFam" id="1.20.910.10:FF:000005">
    <property type="entry name" value="Heme oxygenase 1"/>
    <property type="match status" value="1"/>
</dbReference>
<dbReference type="GO" id="GO:0004392">
    <property type="term" value="F:heme oxygenase (decyclizing) activity"/>
    <property type="evidence" value="ECO:0007669"/>
    <property type="project" value="UniProtKB-EC"/>
</dbReference>
<comment type="similarity">
    <text evidence="2">Belongs to the heme oxygenase family.</text>
</comment>
<name>A0AAD8R010_LOLMU</name>
<dbReference type="AlphaFoldDB" id="A0AAD8R010"/>
<keyword evidence="13" id="KW-1185">Reference proteome</keyword>
<evidence type="ECO:0000256" key="7">
    <source>
        <dbReference type="ARBA" id="ARBA00022640"/>
    </source>
</evidence>
<dbReference type="SUPFAM" id="SSF48613">
    <property type="entry name" value="Heme oxygenase-like"/>
    <property type="match status" value="1"/>
</dbReference>
<dbReference type="InterPro" id="IPR016951">
    <property type="entry name" value="Haem_Oase_decyc_pln"/>
</dbReference>
<evidence type="ECO:0000256" key="2">
    <source>
        <dbReference type="ARBA" id="ARBA00006134"/>
    </source>
</evidence>
<keyword evidence="5" id="KW-0602">Photosynthesis</keyword>
<comment type="caution">
    <text evidence="12">The sequence shown here is derived from an EMBL/GenBank/DDBJ whole genome shotgun (WGS) entry which is preliminary data.</text>
</comment>
<evidence type="ECO:0000256" key="6">
    <source>
        <dbReference type="ARBA" id="ARBA00022617"/>
    </source>
</evidence>
<dbReference type="Proteomes" id="UP001231189">
    <property type="component" value="Unassembled WGS sequence"/>
</dbReference>